<keyword evidence="3" id="KW-1185">Reference proteome</keyword>
<evidence type="ECO:0000256" key="1">
    <source>
        <dbReference type="SAM" id="MobiDB-lite"/>
    </source>
</evidence>
<dbReference type="GeneID" id="18255815"/>
<gene>
    <name evidence="2" type="ORF">CTHT_0017770</name>
</gene>
<dbReference type="Proteomes" id="UP000008066">
    <property type="component" value="Unassembled WGS sequence"/>
</dbReference>
<reference evidence="2 3" key="1">
    <citation type="journal article" date="2011" name="Cell">
        <title>Insight into structure and assembly of the nuclear pore complex by utilizing the genome of a eukaryotic thermophile.</title>
        <authorList>
            <person name="Amlacher S."/>
            <person name="Sarges P."/>
            <person name="Flemming D."/>
            <person name="van Noort V."/>
            <person name="Kunze R."/>
            <person name="Devos D.P."/>
            <person name="Arumugam M."/>
            <person name="Bork P."/>
            <person name="Hurt E."/>
        </authorList>
    </citation>
    <scope>NUCLEOTIDE SEQUENCE [LARGE SCALE GENOMIC DNA]</scope>
    <source>
        <strain evidence="3">DSM 1495 / CBS 144.50 / IMI 039719</strain>
    </source>
</reference>
<dbReference type="EMBL" id="GL988040">
    <property type="protein sequence ID" value="EGS22258.1"/>
    <property type="molecule type" value="Genomic_DNA"/>
</dbReference>
<dbReference type="RefSeq" id="XP_006692277.1">
    <property type="nucleotide sequence ID" value="XM_006692214.1"/>
</dbReference>
<proteinExistence type="predicted"/>
<accession>G0S2M5</accession>
<name>G0S2M5_CHATD</name>
<dbReference type="OrthoDB" id="4842715at2759"/>
<dbReference type="AlphaFoldDB" id="G0S2M5"/>
<sequence length="322" mass="35358">MPLIIPSQQGSSSMYMDDHAQLSWSKSPMQLAYHAYLRTTLLCIKARGFGLRRILPKPRSSTSPRGTGAKPYRADPPMKAAQVGGTSFHPSKSIKWLGVSLDRKAEPRDASGCQGIGDGPNHRVGETPVQYESAEFPPGGGPDIFNAVVILSTAWNAGLYPEFLLDREKARWKNRMEILLANHPLQVSLVGPPTEDGPVCTRQRRALGLSPNGSHTARVPGRGWSSLLHPKRDAGFSPDMGSCGGQTNPSSQWDWHTARPFLERFSRQCLARWLSEASGHGDFLEYHVQFNHPPEAIKSCPCGRVISRGHFSACTLTTLKNP</sequence>
<dbReference type="KEGG" id="cthr:CTHT_0017770"/>
<feature type="region of interest" description="Disordered" evidence="1">
    <location>
        <begin position="54"/>
        <end position="87"/>
    </location>
</feature>
<dbReference type="HOGENOM" id="CLU_863321_0_0_1"/>
<protein>
    <submittedName>
        <fullName evidence="2">Uncharacterized protein</fullName>
    </submittedName>
</protein>
<evidence type="ECO:0000313" key="3">
    <source>
        <dbReference type="Proteomes" id="UP000008066"/>
    </source>
</evidence>
<organism evidence="3">
    <name type="scientific">Chaetomium thermophilum (strain DSM 1495 / CBS 144.50 / IMI 039719)</name>
    <name type="common">Thermochaetoides thermophila</name>
    <dbReference type="NCBI Taxonomy" id="759272"/>
    <lineage>
        <taxon>Eukaryota</taxon>
        <taxon>Fungi</taxon>
        <taxon>Dikarya</taxon>
        <taxon>Ascomycota</taxon>
        <taxon>Pezizomycotina</taxon>
        <taxon>Sordariomycetes</taxon>
        <taxon>Sordariomycetidae</taxon>
        <taxon>Sordariales</taxon>
        <taxon>Chaetomiaceae</taxon>
        <taxon>Thermochaetoides</taxon>
    </lineage>
</organism>
<evidence type="ECO:0000313" key="2">
    <source>
        <dbReference type="EMBL" id="EGS22258.1"/>
    </source>
</evidence>